<dbReference type="Proteomes" id="UP000656077">
    <property type="component" value="Unassembled WGS sequence"/>
</dbReference>
<organism evidence="1 2">
    <name type="scientific">Clostridium chromiireducens</name>
    <dbReference type="NCBI Taxonomy" id="225345"/>
    <lineage>
        <taxon>Bacteria</taxon>
        <taxon>Bacillati</taxon>
        <taxon>Bacillota</taxon>
        <taxon>Clostridia</taxon>
        <taxon>Eubacteriales</taxon>
        <taxon>Clostridiaceae</taxon>
        <taxon>Clostridium</taxon>
    </lineage>
</organism>
<gene>
    <name evidence="1" type="ORF">GKZ28_14460</name>
</gene>
<evidence type="ECO:0000313" key="1">
    <source>
        <dbReference type="EMBL" id="MVX64897.1"/>
    </source>
</evidence>
<protein>
    <submittedName>
        <fullName evidence="1">Uncharacterized protein</fullName>
    </submittedName>
</protein>
<comment type="caution">
    <text evidence="1">The sequence shown here is derived from an EMBL/GenBank/DDBJ whole genome shotgun (WGS) entry which is preliminary data.</text>
</comment>
<proteinExistence type="predicted"/>
<accession>A0A964W3A4</accession>
<name>A0A964W3A4_9CLOT</name>
<dbReference type="AlphaFoldDB" id="A0A964W3A4"/>
<dbReference type="RefSeq" id="WP_160359728.1">
    <property type="nucleotide sequence ID" value="NZ_WSRQ01000023.1"/>
</dbReference>
<sequence length="99" mass="11863">MNEIYKKDYIKNIGQGIKRLKEKGKYYLLITELERCGSLNDFEIVVSHICNYYFTEYEEYLISNLEYIEMMEIAQDIKKRKEIINNIIIYSCLGSNEKV</sequence>
<evidence type="ECO:0000313" key="2">
    <source>
        <dbReference type="Proteomes" id="UP000656077"/>
    </source>
</evidence>
<dbReference type="EMBL" id="WSRQ01000023">
    <property type="protein sequence ID" value="MVX64897.1"/>
    <property type="molecule type" value="Genomic_DNA"/>
</dbReference>
<reference evidence="1" key="1">
    <citation type="submission" date="2019-12" db="EMBL/GenBank/DDBJ databases">
        <title>Microbes associate with the intestines of laboratory mice.</title>
        <authorList>
            <person name="Navarre W."/>
            <person name="Wong E."/>
        </authorList>
    </citation>
    <scope>NUCLEOTIDE SEQUENCE</scope>
    <source>
        <strain evidence="1">NM79_F5</strain>
    </source>
</reference>